<dbReference type="CDD" id="cd20557">
    <property type="entry name" value="CYCLIN_ScPCL1-like"/>
    <property type="match status" value="1"/>
</dbReference>
<proteinExistence type="predicted"/>
<dbReference type="EMBL" id="JABWAB010000007">
    <property type="protein sequence ID" value="KAF6046919.1"/>
    <property type="molecule type" value="Genomic_DNA"/>
</dbReference>
<gene>
    <name evidence="2" type="ORF">FOB60_004455</name>
</gene>
<evidence type="ECO:0000313" key="2">
    <source>
        <dbReference type="EMBL" id="KAF6046919.1"/>
    </source>
</evidence>
<dbReference type="PANTHER" id="PTHR15615">
    <property type="match status" value="1"/>
</dbReference>
<dbReference type="Gene3D" id="1.10.472.10">
    <property type="entry name" value="Cyclin-like"/>
    <property type="match status" value="1"/>
</dbReference>
<evidence type="ECO:0000259" key="1">
    <source>
        <dbReference type="Pfam" id="PF00134"/>
    </source>
</evidence>
<dbReference type="GO" id="GO:0005634">
    <property type="term" value="C:nucleus"/>
    <property type="evidence" value="ECO:0007669"/>
    <property type="project" value="TreeGrafter"/>
</dbReference>
<dbReference type="Pfam" id="PF00134">
    <property type="entry name" value="Cyclin_N"/>
    <property type="match status" value="1"/>
</dbReference>
<accession>A0A8X7NK55</accession>
<feature type="domain" description="Cyclin N-terminal" evidence="1">
    <location>
        <begin position="24"/>
        <end position="153"/>
    </location>
</feature>
<dbReference type="GO" id="GO:0019901">
    <property type="term" value="F:protein kinase binding"/>
    <property type="evidence" value="ECO:0007669"/>
    <property type="project" value="InterPro"/>
</dbReference>
<dbReference type="SUPFAM" id="SSF47954">
    <property type="entry name" value="Cyclin-like"/>
    <property type="match status" value="1"/>
</dbReference>
<reference evidence="2" key="1">
    <citation type="submission" date="2020-03" db="EMBL/GenBank/DDBJ databases">
        <title>FDA dAtabase for Regulatory Grade micrObial Sequences (FDA-ARGOS): Supporting development and validation of Infectious Disease Dx tests.</title>
        <authorList>
            <person name="Campos J."/>
            <person name="Goldberg B."/>
            <person name="Tallon L."/>
            <person name="Sadzewicz L."/>
            <person name="Vavikolanu K."/>
            <person name="Mehta A."/>
            <person name="Aluvathingal J."/>
            <person name="Nadendla S."/>
            <person name="Nandy P."/>
            <person name="Geyer C."/>
            <person name="Yan Y."/>
            <person name="Sichtig H."/>
        </authorList>
    </citation>
    <scope>NUCLEOTIDE SEQUENCE [LARGE SCALE GENOMIC DNA]</scope>
    <source>
        <strain evidence="2">FDAARGOS_652</strain>
    </source>
</reference>
<dbReference type="PANTHER" id="PTHR15615:SF27">
    <property type="entry name" value="PHO85 CYCLIN CLG1"/>
    <property type="match status" value="1"/>
</dbReference>
<protein>
    <submittedName>
        <fullName evidence="2">Cyclin, N-terminal domain family protein</fullName>
    </submittedName>
</protein>
<dbReference type="GO" id="GO:0016538">
    <property type="term" value="F:cyclin-dependent protein serine/threonine kinase regulator activity"/>
    <property type="evidence" value="ECO:0007669"/>
    <property type="project" value="TreeGrafter"/>
</dbReference>
<dbReference type="InterPro" id="IPR006671">
    <property type="entry name" value="Cyclin_N"/>
</dbReference>
<sequence length="261" mass="30445">MLKNSDSYTEGYIKLAWIIISTSPSTHSMAPSQLARMYHQYDAKYSNFIRNLIANSQLAPTNLVISLYYLYKHYHQNNMLVTKLEQGEDSIDPLHLHLIITSLILSNKSYDDQSYTLKTWSIIINNTCKDYVDVKLLNTMESYFLSSLDFKLSFIGMSSDGYFWSLFEKIGGIDYLTLSTFKSLAIDDYNYYYNNNNQNTPPPIKTQSYTPPPSPPWSYDSYYDNISMNYSQLQPQQPGYYFQQKPVYNLMNAYAPTQLYY</sequence>
<dbReference type="InterPro" id="IPR013922">
    <property type="entry name" value="Cyclin_PHO80-like"/>
</dbReference>
<dbReference type="AlphaFoldDB" id="A0A8X7NK55"/>
<organism evidence="2 3">
    <name type="scientific">Candida parapsilosis</name>
    <name type="common">Yeast</name>
    <dbReference type="NCBI Taxonomy" id="5480"/>
    <lineage>
        <taxon>Eukaryota</taxon>
        <taxon>Fungi</taxon>
        <taxon>Dikarya</taxon>
        <taxon>Ascomycota</taxon>
        <taxon>Saccharomycotina</taxon>
        <taxon>Pichiomycetes</taxon>
        <taxon>Debaryomycetaceae</taxon>
        <taxon>Candida/Lodderomyces clade</taxon>
        <taxon>Candida</taxon>
    </lineage>
</organism>
<dbReference type="Proteomes" id="UP000590412">
    <property type="component" value="Unassembled WGS sequence"/>
</dbReference>
<dbReference type="GO" id="GO:0000307">
    <property type="term" value="C:cyclin-dependent protein kinase holoenzyme complex"/>
    <property type="evidence" value="ECO:0007669"/>
    <property type="project" value="TreeGrafter"/>
</dbReference>
<dbReference type="InterPro" id="IPR036915">
    <property type="entry name" value="Cyclin-like_sf"/>
</dbReference>
<evidence type="ECO:0000313" key="3">
    <source>
        <dbReference type="Proteomes" id="UP000590412"/>
    </source>
</evidence>
<dbReference type="OrthoDB" id="244495at2759"/>
<name>A0A8X7NK55_CANPA</name>
<comment type="caution">
    <text evidence="2">The sequence shown here is derived from an EMBL/GenBank/DDBJ whole genome shotgun (WGS) entry which is preliminary data.</text>
</comment>